<name>A0ABS9V903_9BACT</name>
<evidence type="ECO:0000313" key="1">
    <source>
        <dbReference type="EMBL" id="MCH7412734.1"/>
    </source>
</evidence>
<dbReference type="EMBL" id="JAKZGO010000003">
    <property type="protein sequence ID" value="MCH7412734.1"/>
    <property type="molecule type" value="Genomic_DNA"/>
</dbReference>
<dbReference type="Proteomes" id="UP001165430">
    <property type="component" value="Unassembled WGS sequence"/>
</dbReference>
<dbReference type="PROSITE" id="PS51257">
    <property type="entry name" value="PROKAR_LIPOPROTEIN"/>
    <property type="match status" value="1"/>
</dbReference>
<evidence type="ECO:0000313" key="2">
    <source>
        <dbReference type="Proteomes" id="UP001165430"/>
    </source>
</evidence>
<proteinExistence type="predicted"/>
<sequence>MEKNIDMKFRLLVVVLIIILFSSCERKTEYEKVKQKELSSGRVEEELFLGLKFGMERKDFYSTCWEMNKEGILMQGAHSLMVEFKPSLPSGKTASMFFYPEFENGKIFYMPVEFQYSGWFPTNPDFSSQNLLEDVVGYFEELYGKGFFKVEDSKGTFAMVKIDGNRMVRVYIKSLSAVRVDILDLRIKDIKDIA</sequence>
<keyword evidence="2" id="KW-1185">Reference proteome</keyword>
<gene>
    <name evidence="1" type="ORF">MM213_04500</name>
</gene>
<comment type="caution">
    <text evidence="1">The sequence shown here is derived from an EMBL/GenBank/DDBJ whole genome shotgun (WGS) entry which is preliminary data.</text>
</comment>
<reference evidence="1" key="1">
    <citation type="submission" date="2022-03" db="EMBL/GenBank/DDBJ databases">
        <title>De novo assembled genomes of Belliella spp. (Cyclobacteriaceae) strains.</title>
        <authorList>
            <person name="Szabo A."/>
            <person name="Korponai K."/>
            <person name="Felfoldi T."/>
        </authorList>
    </citation>
    <scope>NUCLEOTIDE SEQUENCE</scope>
    <source>
        <strain evidence="1">DSM 111903</strain>
    </source>
</reference>
<dbReference type="RefSeq" id="WP_241410282.1">
    <property type="nucleotide sequence ID" value="NZ_JAKZGO010000003.1"/>
</dbReference>
<accession>A0ABS9V903</accession>
<evidence type="ECO:0008006" key="3">
    <source>
        <dbReference type="Google" id="ProtNLM"/>
    </source>
</evidence>
<protein>
    <recommendedName>
        <fullName evidence="3">Lipoprotein</fullName>
    </recommendedName>
</protein>
<organism evidence="1 2">
    <name type="scientific">Belliella alkalica</name>
    <dbReference type="NCBI Taxonomy" id="1730871"/>
    <lineage>
        <taxon>Bacteria</taxon>
        <taxon>Pseudomonadati</taxon>
        <taxon>Bacteroidota</taxon>
        <taxon>Cytophagia</taxon>
        <taxon>Cytophagales</taxon>
        <taxon>Cyclobacteriaceae</taxon>
        <taxon>Belliella</taxon>
    </lineage>
</organism>